<dbReference type="InterPro" id="IPR014752">
    <property type="entry name" value="Arrestin-like_C"/>
</dbReference>
<name>A0A168L152_MUCCL</name>
<sequence length="517" mass="58982">MDCCHESEECDPSSQDLVTILSNLPHQHVAMPSYEPQPQGTTKMKVSLDLPGYEEYLPTYLPGQQITGQVKLQNESAIKVTHLRIALFGNVQVYGDRPGHPMTNGLFDYQRNEQLINSGLRIIRQSTPNDADDEQQLVCKRDDNPQETKRQKTAQDRHIERLIRKVAAIDHTTNFSHGILNDVPTLVHNSSNQEDTAFELDSNSYQIQFSVRVPTSRRLSGTFDHPHYPISYRIVAIMKYRDREDASAKEVTCYSTVKLCLEPFFNLNQFKSRIQTSPSYQYVQNKDTVWNSICTQFLNCGIMTMYMNKQQKHLSHSSIEAHLELSKQAFERSQYLPLQVKLANHAFSNFAISVVKIKVDFVRRINMTCSMNEQVELQTVQSTTIVFKSSQEQEQQLFFNHALLTFDLSSHIQIPTDSVCTIFSAATRDVFSLGYDLNVSVDITGVTTTAANKSTTADLCDLSLNQEKCYIANQPHHVWHGDESHQDLPPEPYHHKFKTYTLNLDPLAVIVVGHSEY</sequence>
<gene>
    <name evidence="1" type="ORF">MUCCIDRAFT_109867</name>
</gene>
<dbReference type="VEuPathDB" id="FungiDB:MUCCIDRAFT_109867"/>
<evidence type="ECO:0000313" key="2">
    <source>
        <dbReference type="Proteomes" id="UP000077051"/>
    </source>
</evidence>
<dbReference type="Proteomes" id="UP000077051">
    <property type="component" value="Unassembled WGS sequence"/>
</dbReference>
<proteinExistence type="predicted"/>
<accession>A0A168L152</accession>
<evidence type="ECO:0000313" key="1">
    <source>
        <dbReference type="EMBL" id="OAD03013.1"/>
    </source>
</evidence>
<keyword evidence="2" id="KW-1185">Reference proteome</keyword>
<dbReference type="GO" id="GO:0070086">
    <property type="term" value="P:ubiquitin-dependent endocytosis"/>
    <property type="evidence" value="ECO:0007669"/>
    <property type="project" value="TreeGrafter"/>
</dbReference>
<organism evidence="1 2">
    <name type="scientific">Mucor lusitanicus CBS 277.49</name>
    <dbReference type="NCBI Taxonomy" id="747725"/>
    <lineage>
        <taxon>Eukaryota</taxon>
        <taxon>Fungi</taxon>
        <taxon>Fungi incertae sedis</taxon>
        <taxon>Mucoromycota</taxon>
        <taxon>Mucoromycotina</taxon>
        <taxon>Mucoromycetes</taxon>
        <taxon>Mucorales</taxon>
        <taxon>Mucorineae</taxon>
        <taxon>Mucoraceae</taxon>
        <taxon>Mucor</taxon>
    </lineage>
</organism>
<dbReference type="GO" id="GO:0005886">
    <property type="term" value="C:plasma membrane"/>
    <property type="evidence" value="ECO:0007669"/>
    <property type="project" value="TreeGrafter"/>
</dbReference>
<dbReference type="OrthoDB" id="2372811at2759"/>
<dbReference type="GO" id="GO:0031625">
    <property type="term" value="F:ubiquitin protein ligase binding"/>
    <property type="evidence" value="ECO:0007669"/>
    <property type="project" value="TreeGrafter"/>
</dbReference>
<dbReference type="EMBL" id="AMYB01000004">
    <property type="protein sequence ID" value="OAD03013.1"/>
    <property type="molecule type" value="Genomic_DNA"/>
</dbReference>
<dbReference type="InterPro" id="IPR014756">
    <property type="entry name" value="Ig_E-set"/>
</dbReference>
<evidence type="ECO:0008006" key="3">
    <source>
        <dbReference type="Google" id="ProtNLM"/>
    </source>
</evidence>
<dbReference type="AlphaFoldDB" id="A0A168L152"/>
<dbReference type="PANTHER" id="PTHR11188:SF161">
    <property type="entry name" value="PH-RESPONSE REGULATOR PROTEIN PALF_RIM8"/>
    <property type="match status" value="1"/>
</dbReference>
<dbReference type="Gene3D" id="2.60.40.640">
    <property type="match status" value="1"/>
</dbReference>
<dbReference type="GO" id="GO:0005829">
    <property type="term" value="C:cytosol"/>
    <property type="evidence" value="ECO:0007669"/>
    <property type="project" value="TreeGrafter"/>
</dbReference>
<dbReference type="InterPro" id="IPR050357">
    <property type="entry name" value="Arrestin_domain-protein"/>
</dbReference>
<dbReference type="GO" id="GO:0030674">
    <property type="term" value="F:protein-macromolecule adaptor activity"/>
    <property type="evidence" value="ECO:0007669"/>
    <property type="project" value="TreeGrafter"/>
</dbReference>
<dbReference type="PANTHER" id="PTHR11188">
    <property type="entry name" value="ARRESTIN DOMAIN CONTAINING PROTEIN"/>
    <property type="match status" value="1"/>
</dbReference>
<protein>
    <recommendedName>
        <fullName evidence="3">Arrestin-like N-terminal domain-containing protein</fullName>
    </recommendedName>
</protein>
<reference evidence="1 2" key="1">
    <citation type="submission" date="2015-06" db="EMBL/GenBank/DDBJ databases">
        <title>Expansion of signal transduction pathways in fungi by whole-genome duplication.</title>
        <authorList>
            <consortium name="DOE Joint Genome Institute"/>
            <person name="Corrochano L.M."/>
            <person name="Kuo A."/>
            <person name="Marcet-Houben M."/>
            <person name="Polaino S."/>
            <person name="Salamov A."/>
            <person name="Villalobos J.M."/>
            <person name="Alvarez M.I."/>
            <person name="Avalos J."/>
            <person name="Benito E.P."/>
            <person name="Benoit I."/>
            <person name="Burger G."/>
            <person name="Camino L.P."/>
            <person name="Canovas D."/>
            <person name="Cerda-Olmedo E."/>
            <person name="Cheng J.-F."/>
            <person name="Dominguez A."/>
            <person name="Elias M."/>
            <person name="Eslava A.P."/>
            <person name="Glaser F."/>
            <person name="Grimwood J."/>
            <person name="Gutierrez G."/>
            <person name="Heitman J."/>
            <person name="Henrissat B."/>
            <person name="Iturriaga E.A."/>
            <person name="Lang B.F."/>
            <person name="Lavin J.L."/>
            <person name="Lee S."/>
            <person name="Li W."/>
            <person name="Lindquist E."/>
            <person name="Lopez-Garcia S."/>
            <person name="Luque E.M."/>
            <person name="Marcos A.T."/>
            <person name="Martin J."/>
            <person name="Mccluskey K."/>
            <person name="Medina H.R."/>
            <person name="Miralles-Duran A."/>
            <person name="Miyazaki A."/>
            <person name="Munoz-Torres E."/>
            <person name="Oguiza J.A."/>
            <person name="Ohm R."/>
            <person name="Olmedo M."/>
            <person name="Orejas M."/>
            <person name="Ortiz-Castellanos L."/>
            <person name="Pisabarro A.G."/>
            <person name="Rodriguez-Romero J."/>
            <person name="Ruiz-Herrera J."/>
            <person name="Ruiz-Vazquez R."/>
            <person name="Sanz C."/>
            <person name="Schackwitz W."/>
            <person name="Schmutz J."/>
            <person name="Shahriari M."/>
            <person name="Shelest E."/>
            <person name="Silva-Franco F."/>
            <person name="Soanes D."/>
            <person name="Syed K."/>
            <person name="Tagua V.G."/>
            <person name="Talbot N.J."/>
            <person name="Thon M."/>
            <person name="De Vries R.P."/>
            <person name="Wiebenga A."/>
            <person name="Yadav J.S."/>
            <person name="Braun E.L."/>
            <person name="Baker S."/>
            <person name="Garre V."/>
            <person name="Horwitz B."/>
            <person name="Torres-Martinez S."/>
            <person name="Idnurm A."/>
            <person name="Herrera-Estrella A."/>
            <person name="Gabaldon T."/>
            <person name="Grigoriev I.V."/>
        </authorList>
    </citation>
    <scope>NUCLEOTIDE SEQUENCE [LARGE SCALE GENOMIC DNA]</scope>
    <source>
        <strain evidence="1 2">CBS 277.49</strain>
    </source>
</reference>
<comment type="caution">
    <text evidence="1">The sequence shown here is derived from an EMBL/GenBank/DDBJ whole genome shotgun (WGS) entry which is preliminary data.</text>
</comment>
<dbReference type="SUPFAM" id="SSF81296">
    <property type="entry name" value="E set domains"/>
    <property type="match status" value="1"/>
</dbReference>